<protein>
    <recommendedName>
        <fullName evidence="1">IrrE N-terminal-like domain-containing protein</fullName>
    </recommendedName>
</protein>
<evidence type="ECO:0000313" key="2">
    <source>
        <dbReference type="EMBL" id="GAC05671.1"/>
    </source>
</evidence>
<dbReference type="Gene3D" id="1.10.10.2910">
    <property type="match status" value="1"/>
</dbReference>
<organism evidence="2 3">
    <name type="scientific">Paraglaciecola agarilytica NO2</name>
    <dbReference type="NCBI Taxonomy" id="1125747"/>
    <lineage>
        <taxon>Bacteria</taxon>
        <taxon>Pseudomonadati</taxon>
        <taxon>Pseudomonadota</taxon>
        <taxon>Gammaproteobacteria</taxon>
        <taxon>Alteromonadales</taxon>
        <taxon>Alteromonadaceae</taxon>
        <taxon>Paraglaciecola</taxon>
    </lineage>
</organism>
<comment type="caution">
    <text evidence="2">The sequence shown here is derived from an EMBL/GenBank/DDBJ whole genome shotgun (WGS) entry which is preliminary data.</text>
</comment>
<dbReference type="InterPro" id="IPR052345">
    <property type="entry name" value="Rad_response_metalloprotease"/>
</dbReference>
<gene>
    <name evidence="2" type="ORF">GAGA_2832</name>
</gene>
<dbReference type="RefSeq" id="WP_008304423.1">
    <property type="nucleotide sequence ID" value="NZ_BAEK01000042.1"/>
</dbReference>
<dbReference type="PANTHER" id="PTHR43236">
    <property type="entry name" value="ANTITOXIN HIGA1"/>
    <property type="match status" value="1"/>
</dbReference>
<accession>A0ABQ0I8F9</accession>
<dbReference type="InterPro" id="IPR010359">
    <property type="entry name" value="IrrE_HExxH"/>
</dbReference>
<evidence type="ECO:0000259" key="1">
    <source>
        <dbReference type="Pfam" id="PF06114"/>
    </source>
</evidence>
<sequence length="268" mass="30482">MTIKAIKDFVESLYIDEFAISDAKEIDIEAIAFEQQAIVLEKPLNGCEAMIIGAGDRATITVNSGSDAPRKRFSVGHELGHWFKDRGKVGNLCTHKDMENPSGISRNRENVANSYASELLVPSYLLKEHLTGSRFNLDLMSSVKTTFDTSFMMTLRRVVKSDHHMGCFVIYRKDGSRYLFDKNSQLPGCFYPRDRVPEGSKIYDLIVNGVSTGPGEVDGNVWCREGWADDATVYEHAFHYHDDQFVSLVWWEDEEPIWQCISSKEKYD</sequence>
<reference evidence="2 3" key="1">
    <citation type="journal article" date="2014" name="Environ. Microbiol.">
        <title>Comparative genomics of the marine bacterial genus Glaciecola reveals the high degree of genomic diversity and genomic characteristic for cold adaptation.</title>
        <authorList>
            <person name="Qin Q.L."/>
            <person name="Xie B.B."/>
            <person name="Yu Y."/>
            <person name="Shu Y.L."/>
            <person name="Rong J.C."/>
            <person name="Zhang Y.J."/>
            <person name="Zhao D.L."/>
            <person name="Chen X.L."/>
            <person name="Zhang X.Y."/>
            <person name="Chen B."/>
            <person name="Zhou B.C."/>
            <person name="Zhang Y.Z."/>
        </authorList>
    </citation>
    <scope>NUCLEOTIDE SEQUENCE [LARGE SCALE GENOMIC DNA]</scope>
    <source>
        <strain evidence="2 3">NO2</strain>
    </source>
</reference>
<proteinExistence type="predicted"/>
<name>A0ABQ0I8F9_9ALTE</name>
<dbReference type="EMBL" id="BAEK01000042">
    <property type="protein sequence ID" value="GAC05671.1"/>
    <property type="molecule type" value="Genomic_DNA"/>
</dbReference>
<keyword evidence="3" id="KW-1185">Reference proteome</keyword>
<feature type="domain" description="IrrE N-terminal-like" evidence="1">
    <location>
        <begin position="57"/>
        <end position="157"/>
    </location>
</feature>
<evidence type="ECO:0000313" key="3">
    <source>
        <dbReference type="Proteomes" id="UP000008372"/>
    </source>
</evidence>
<dbReference type="Pfam" id="PF06114">
    <property type="entry name" value="Peptidase_M78"/>
    <property type="match status" value="1"/>
</dbReference>
<dbReference type="Proteomes" id="UP000008372">
    <property type="component" value="Unassembled WGS sequence"/>
</dbReference>
<dbReference type="PANTHER" id="PTHR43236:SF1">
    <property type="entry name" value="BLL7220 PROTEIN"/>
    <property type="match status" value="1"/>
</dbReference>